<dbReference type="Pfam" id="PF06863">
    <property type="entry name" value="DUF1254"/>
    <property type="match status" value="1"/>
</dbReference>
<evidence type="ECO:0000313" key="3">
    <source>
        <dbReference type="EMBL" id="CAB4345463.1"/>
    </source>
</evidence>
<evidence type="ECO:0000259" key="2">
    <source>
        <dbReference type="Pfam" id="PF06863"/>
    </source>
</evidence>
<feature type="domain" description="DUF1254" evidence="2">
    <location>
        <begin position="62"/>
        <end position="192"/>
    </location>
</feature>
<dbReference type="SUPFAM" id="SSF160935">
    <property type="entry name" value="VPA0735-like"/>
    <property type="match status" value="1"/>
</dbReference>
<proteinExistence type="predicted"/>
<dbReference type="Gene3D" id="2.60.40.1610">
    <property type="entry name" value="Domain of unknown function DUF1254"/>
    <property type="match status" value="1"/>
</dbReference>
<dbReference type="PANTHER" id="PTHR36509:SF2">
    <property type="entry name" value="BLL3101 PROTEIN"/>
    <property type="match status" value="1"/>
</dbReference>
<accession>A0A6J6A171</accession>
<name>A0A6J6A171_9ZZZZ</name>
<sequence length="458" mass="48449">MGFVAVAVLAVAGPASASDFGSTAAEERAAGVAMGKDAYIYGFAINEFNLIREADLETMAPMNVLANAQKLAGPSAQGVVAPNTDTLYSLAQIDLTKGPVVVKMPKTDGRYWTFEFVEPYTNVVGYIGRRLNGSAGGTWALEWSGAKSKKPLPKGVKRFKSSARSLWLIGRTLVSGKQDEAKAKKLMAQYRLGTLADLRAGKPLPKPLPLTPGRAKTVEPTGLAFLDRLSVAMTADPPPARDEAIVARMQQFGIGVGLTPSTSGLPDAVLQGLAAGVDAAAAALPVDSKLPVLVQAQANGGWFNPSAKSGIFGIDYTLRARTALLGIGINTVIESTYPIALTDVAGDMLNGANNYRMVFKRGKLPPVAGFWSLTMYDSDGYLVPNAAKIYAIGPDHPGMITRKDGSVVIAIQQTKPTEKGVNWLPSPAAGFRLNMRLYLPSKSILNGTWKEPSVTKVG</sequence>
<feature type="domain" description="DUF1214" evidence="1">
    <location>
        <begin position="334"/>
        <end position="441"/>
    </location>
</feature>
<dbReference type="InterPro" id="IPR010679">
    <property type="entry name" value="DUF1254"/>
</dbReference>
<reference evidence="3" key="1">
    <citation type="submission" date="2020-05" db="EMBL/GenBank/DDBJ databases">
        <authorList>
            <person name="Chiriac C."/>
            <person name="Salcher M."/>
            <person name="Ghai R."/>
            <person name="Kavagutti S V."/>
        </authorList>
    </citation>
    <scope>NUCLEOTIDE SEQUENCE</scope>
</reference>
<dbReference type="Pfam" id="PF06742">
    <property type="entry name" value="DUF1214"/>
    <property type="match status" value="1"/>
</dbReference>
<dbReference type="InterPro" id="IPR037049">
    <property type="entry name" value="DUF1214_C_sf"/>
</dbReference>
<protein>
    <submittedName>
        <fullName evidence="3">Unannotated protein</fullName>
    </submittedName>
</protein>
<dbReference type="EMBL" id="CAESAO010000101">
    <property type="protein sequence ID" value="CAB4345463.1"/>
    <property type="molecule type" value="Genomic_DNA"/>
</dbReference>
<dbReference type="Gene3D" id="2.60.120.600">
    <property type="entry name" value="Domain of unknown function DUF1214, C-terminal domain"/>
    <property type="match status" value="1"/>
</dbReference>
<evidence type="ECO:0000259" key="1">
    <source>
        <dbReference type="Pfam" id="PF06742"/>
    </source>
</evidence>
<gene>
    <name evidence="3" type="ORF">UFOPK3522_01109</name>
</gene>
<dbReference type="AlphaFoldDB" id="A0A6J6A171"/>
<dbReference type="PANTHER" id="PTHR36509">
    <property type="entry name" value="BLL3101 PROTEIN"/>
    <property type="match status" value="1"/>
</dbReference>
<organism evidence="3">
    <name type="scientific">freshwater metagenome</name>
    <dbReference type="NCBI Taxonomy" id="449393"/>
    <lineage>
        <taxon>unclassified sequences</taxon>
        <taxon>metagenomes</taxon>
        <taxon>ecological metagenomes</taxon>
    </lineage>
</organism>
<dbReference type="InterPro" id="IPR037050">
    <property type="entry name" value="DUF1254_sf"/>
</dbReference>
<dbReference type="InterPro" id="IPR010621">
    <property type="entry name" value="DUF1214"/>
</dbReference>